<evidence type="ECO:0000313" key="3">
    <source>
        <dbReference type="Proteomes" id="UP000315439"/>
    </source>
</evidence>
<dbReference type="EMBL" id="VIKS01000012">
    <property type="protein sequence ID" value="TQV85346.1"/>
    <property type="molecule type" value="Genomic_DNA"/>
</dbReference>
<organism evidence="2 3">
    <name type="scientific">Aliikangiella coralliicola</name>
    <dbReference type="NCBI Taxonomy" id="2592383"/>
    <lineage>
        <taxon>Bacteria</taxon>
        <taxon>Pseudomonadati</taxon>
        <taxon>Pseudomonadota</taxon>
        <taxon>Gammaproteobacteria</taxon>
        <taxon>Oceanospirillales</taxon>
        <taxon>Pleioneaceae</taxon>
        <taxon>Aliikangiella</taxon>
    </lineage>
</organism>
<dbReference type="RefSeq" id="WP_142933023.1">
    <property type="nucleotide sequence ID" value="NZ_ML660168.1"/>
</dbReference>
<gene>
    <name evidence="2" type="ORF">FLL46_19460</name>
</gene>
<protein>
    <submittedName>
        <fullName evidence="2">Phage tail protein</fullName>
    </submittedName>
</protein>
<evidence type="ECO:0000313" key="2">
    <source>
        <dbReference type="EMBL" id="TQV85346.1"/>
    </source>
</evidence>
<comment type="caution">
    <text evidence="2">The sequence shown here is derived from an EMBL/GenBank/DDBJ whole genome shotgun (WGS) entry which is preliminary data.</text>
</comment>
<reference evidence="2 3" key="1">
    <citation type="submission" date="2019-07" db="EMBL/GenBank/DDBJ databases">
        <title>Draft genome for Aliikangiella sp. M105.</title>
        <authorList>
            <person name="Wang G."/>
        </authorList>
    </citation>
    <scope>NUCLEOTIDE SEQUENCE [LARGE SCALE GENOMIC DNA]</scope>
    <source>
        <strain evidence="2 3">M105</strain>
    </source>
</reference>
<proteinExistence type="predicted"/>
<dbReference type="AlphaFoldDB" id="A0A545U798"/>
<dbReference type="Gene3D" id="3.90.1340.10">
    <property type="entry name" value="Phage tail collar domain"/>
    <property type="match status" value="1"/>
</dbReference>
<dbReference type="Proteomes" id="UP000315439">
    <property type="component" value="Unassembled WGS sequence"/>
</dbReference>
<dbReference type="Pfam" id="PF07484">
    <property type="entry name" value="Collar"/>
    <property type="match status" value="1"/>
</dbReference>
<dbReference type="SUPFAM" id="SSF88874">
    <property type="entry name" value="Receptor-binding domain of short tail fibre protein gp12"/>
    <property type="match status" value="1"/>
</dbReference>
<sequence length="169" mass="18048">MAEPFIGEVRLFGFNYAPRNWAFCDGAILPIAQNQSLYALLGTQFGGDGRTSFALPDLRSRVPVHRGDGFNQGARYGAETVTLEVSQIAAHTHTLNASNDPATSSNISNDETTNFAQANGNVYVESANLTQLSTQTGTPTGGGQAHENRQPTLAVNFSIAMLGIFPSRN</sequence>
<dbReference type="OrthoDB" id="9810174at2"/>
<dbReference type="InterPro" id="IPR037053">
    <property type="entry name" value="Phage_tail_collar_dom_sf"/>
</dbReference>
<feature type="domain" description="Phage tail collar" evidence="1">
    <location>
        <begin position="7"/>
        <end position="63"/>
    </location>
</feature>
<dbReference type="InterPro" id="IPR011083">
    <property type="entry name" value="Phage_tail_collar_dom"/>
</dbReference>
<name>A0A545U798_9GAMM</name>
<keyword evidence="3" id="KW-1185">Reference proteome</keyword>
<evidence type="ECO:0000259" key="1">
    <source>
        <dbReference type="Pfam" id="PF07484"/>
    </source>
</evidence>
<accession>A0A545U798</accession>